<feature type="region of interest" description="Disordered" evidence="8">
    <location>
        <begin position="448"/>
        <end position="523"/>
    </location>
</feature>
<dbReference type="FunFam" id="1.25.40.180:FF:000020">
    <property type="entry name" value="Eukaryotic translation initiation factor subunit"/>
    <property type="match status" value="1"/>
</dbReference>
<evidence type="ECO:0000256" key="5">
    <source>
        <dbReference type="ARBA" id="ARBA00022553"/>
    </source>
</evidence>
<keyword evidence="6" id="KW-0694">RNA-binding</keyword>
<keyword evidence="5" id="KW-0597">Phosphoprotein</keyword>
<keyword evidence="3" id="KW-0963">Cytoplasm</keyword>
<comment type="similarity">
    <text evidence="2">Belongs to the eukaryotic initiation factor 4G family.</text>
</comment>
<evidence type="ECO:0000256" key="1">
    <source>
        <dbReference type="ARBA" id="ARBA00004496"/>
    </source>
</evidence>
<protein>
    <submittedName>
        <fullName evidence="10">Armadillo-type protein</fullName>
    </submittedName>
</protein>
<dbReference type="GO" id="GO:0016281">
    <property type="term" value="C:eukaryotic translation initiation factor 4F complex"/>
    <property type="evidence" value="ECO:0007669"/>
    <property type="project" value="TreeGrafter"/>
</dbReference>
<feature type="compositionally biased region" description="Basic and acidic residues" evidence="8">
    <location>
        <begin position="589"/>
        <end position="599"/>
    </location>
</feature>
<evidence type="ECO:0000256" key="8">
    <source>
        <dbReference type="SAM" id="MobiDB-lite"/>
    </source>
</evidence>
<dbReference type="Pfam" id="PF02854">
    <property type="entry name" value="MIF4G"/>
    <property type="match status" value="1"/>
</dbReference>
<organism evidence="10 11">
    <name type="scientific">Glomus cerebriforme</name>
    <dbReference type="NCBI Taxonomy" id="658196"/>
    <lineage>
        <taxon>Eukaryota</taxon>
        <taxon>Fungi</taxon>
        <taxon>Fungi incertae sedis</taxon>
        <taxon>Mucoromycota</taxon>
        <taxon>Glomeromycotina</taxon>
        <taxon>Glomeromycetes</taxon>
        <taxon>Glomerales</taxon>
        <taxon>Glomeraceae</taxon>
        <taxon>Glomus</taxon>
    </lineage>
</organism>
<evidence type="ECO:0000256" key="3">
    <source>
        <dbReference type="ARBA" id="ARBA00022490"/>
    </source>
</evidence>
<dbReference type="GO" id="GO:0003743">
    <property type="term" value="F:translation initiation factor activity"/>
    <property type="evidence" value="ECO:0007669"/>
    <property type="project" value="UniProtKB-KW"/>
</dbReference>
<feature type="domain" description="MI" evidence="9">
    <location>
        <begin position="650"/>
        <end position="771"/>
    </location>
</feature>
<dbReference type="GO" id="GO:0010494">
    <property type="term" value="C:cytoplasmic stress granule"/>
    <property type="evidence" value="ECO:0007669"/>
    <property type="project" value="UniProtKB-ARBA"/>
</dbReference>
<evidence type="ECO:0000313" key="11">
    <source>
        <dbReference type="Proteomes" id="UP000265703"/>
    </source>
</evidence>
<dbReference type="SUPFAM" id="SSF48371">
    <property type="entry name" value="ARM repeat"/>
    <property type="match status" value="2"/>
</dbReference>
<comment type="subcellular location">
    <subcellularLocation>
        <location evidence="1">Cytoplasm</location>
    </subcellularLocation>
</comment>
<feature type="compositionally biased region" description="Basic and acidic residues" evidence="8">
    <location>
        <begin position="448"/>
        <end position="460"/>
    </location>
</feature>
<evidence type="ECO:0000256" key="2">
    <source>
        <dbReference type="ARBA" id="ARBA00005775"/>
    </source>
</evidence>
<sequence length="828" mass="92558">MQFMNVCKDKPENLPALDAIGMDEPKDDKKNSRTSNSRTSTGSRPMHKGSPNQSQFSSMGEFKLPKTTSEERFAASLRNGTSTGIFGRTPLGRTGSGSTLLPAPSMSSTVNPPSPRTSSGRRDNRRNVKSGYQMQGPNVGQEQVAPLERSENRWVPSIFDTILPKATDDFIPIESVQRKVKALLNKLTLEKFDSISDQIIDYANKSRDERDGRILREVIRLIFEKSCDESNFCAMYAQLCRKMMERVDPEIVDENVRNTEGKFVQGGTLFRKYLLNRCQEEFEKGWKVNIPLPSNEKGEPDLMSDEYYAAAKAKRQGLGLIRFIGELFKLNMLTERIMHECIKKLIIVQGSPEEAEMESLCKLMNTVGEQLDHIKPNPHEQIKSNQIDHTKAKKYMDSYFERLEDISKLPNLSSRIKFMIMDLIDLRSNVWKPRRDINAPKTIAEIHEDAAKQKEDDYMKRTTSSGGRGMPKFAEQMSRSGSGRREHRSDKGMGPHGSSASGNDGWSTVGGSSSQRNKVGDLTKFGSVTRSKITGSVNLAPGGILGSLSGGAKGWINKNDNKDREDKAIGLSRTNSTTNMYSVLTADSSEGRKSSESEAQKPSPPMERKKIILAPRTKGITNEDSQAADKPASKSTSEGASSVQSMPEELATKRINNMMEEYFSILDDREVILCLKEIPTEYHAKAIESFANKVIEKKQKDVDNVVKLFKEIVSSGTCDTDTFKNGFKATLEFLMDIGADAPMAYSFTGQLLFSAGLDFRDITKLLKPLDDDMAIEKIVKGYASALKNKDEQKYVQKINEFEFKTLFPLKSKDDINKFLEDLGGSSKK</sequence>
<reference evidence="10 11" key="1">
    <citation type="submission" date="2018-06" db="EMBL/GenBank/DDBJ databases">
        <title>Comparative genomics reveals the genomic features of Rhizophagus irregularis, R. cerebriforme, R. diaphanum and Gigaspora rosea, and their symbiotic lifestyle signature.</title>
        <authorList>
            <person name="Morin E."/>
            <person name="San Clemente H."/>
            <person name="Chen E.C.H."/>
            <person name="De La Providencia I."/>
            <person name="Hainaut M."/>
            <person name="Kuo A."/>
            <person name="Kohler A."/>
            <person name="Murat C."/>
            <person name="Tang N."/>
            <person name="Roy S."/>
            <person name="Loubradou J."/>
            <person name="Henrissat B."/>
            <person name="Grigoriev I.V."/>
            <person name="Corradi N."/>
            <person name="Roux C."/>
            <person name="Martin F.M."/>
        </authorList>
    </citation>
    <scope>NUCLEOTIDE SEQUENCE [LARGE SCALE GENOMIC DNA]</scope>
    <source>
        <strain evidence="10 11">DAOM 227022</strain>
    </source>
</reference>
<dbReference type="PANTHER" id="PTHR23253">
    <property type="entry name" value="EUKARYOTIC TRANSLATION INITIATION FACTOR 4 GAMMA"/>
    <property type="match status" value="1"/>
</dbReference>
<feature type="compositionally biased region" description="Low complexity" evidence="8">
    <location>
        <begin position="33"/>
        <end position="44"/>
    </location>
</feature>
<dbReference type="STRING" id="658196.A0A397TSE3"/>
<dbReference type="Pfam" id="PF02847">
    <property type="entry name" value="MA3"/>
    <property type="match status" value="1"/>
</dbReference>
<gene>
    <name evidence="10" type="ORF">C1645_751594</name>
</gene>
<dbReference type="OrthoDB" id="514777at2759"/>
<dbReference type="EMBL" id="QKYT01000025">
    <property type="protein sequence ID" value="RIA97814.1"/>
    <property type="molecule type" value="Genomic_DNA"/>
</dbReference>
<dbReference type="Gene3D" id="1.25.40.180">
    <property type="match status" value="2"/>
</dbReference>
<feature type="compositionally biased region" description="Basic and acidic residues" evidence="8">
    <location>
        <begin position="483"/>
        <end position="493"/>
    </location>
</feature>
<proteinExistence type="inferred from homology"/>
<evidence type="ECO:0000256" key="6">
    <source>
        <dbReference type="ARBA" id="ARBA00022884"/>
    </source>
</evidence>
<dbReference type="InterPro" id="IPR016024">
    <property type="entry name" value="ARM-type_fold"/>
</dbReference>
<dbReference type="PROSITE" id="PS51366">
    <property type="entry name" value="MI"/>
    <property type="match status" value="1"/>
</dbReference>
<keyword evidence="11" id="KW-1185">Reference proteome</keyword>
<feature type="region of interest" description="Disordered" evidence="8">
    <location>
        <begin position="585"/>
        <end position="647"/>
    </location>
</feature>
<evidence type="ECO:0000256" key="4">
    <source>
        <dbReference type="ARBA" id="ARBA00022540"/>
    </source>
</evidence>
<feature type="compositionally biased region" description="Polar residues" evidence="8">
    <location>
        <begin position="498"/>
        <end position="517"/>
    </location>
</feature>
<accession>A0A397TSE3</accession>
<dbReference type="PANTHER" id="PTHR23253:SF9">
    <property type="entry name" value="EUKARYOTIC TRANSLATION INITIATION FACTOR 4 GAMMA 2"/>
    <property type="match status" value="1"/>
</dbReference>
<feature type="compositionally biased region" description="Polar residues" evidence="8">
    <location>
        <begin position="633"/>
        <end position="645"/>
    </location>
</feature>
<dbReference type="AlphaFoldDB" id="A0A397TSE3"/>
<keyword evidence="4" id="KW-0396">Initiation factor</keyword>
<dbReference type="InterPro" id="IPR003890">
    <property type="entry name" value="MIF4G-like_typ-3"/>
</dbReference>
<dbReference type="SMART" id="SM00543">
    <property type="entry name" value="MIF4G"/>
    <property type="match status" value="1"/>
</dbReference>
<dbReference type="InterPro" id="IPR003891">
    <property type="entry name" value="Initiation_fac_eIF4g_MI"/>
</dbReference>
<dbReference type="Proteomes" id="UP000265703">
    <property type="component" value="Unassembled WGS sequence"/>
</dbReference>
<feature type="compositionally biased region" description="Polar residues" evidence="8">
    <location>
        <begin position="130"/>
        <end position="141"/>
    </location>
</feature>
<name>A0A397TSE3_9GLOM</name>
<evidence type="ECO:0000256" key="7">
    <source>
        <dbReference type="ARBA" id="ARBA00022917"/>
    </source>
</evidence>
<comment type="caution">
    <text evidence="10">The sequence shown here is derived from an EMBL/GenBank/DDBJ whole genome shotgun (WGS) entry which is preliminary data.</text>
</comment>
<evidence type="ECO:0000313" key="10">
    <source>
        <dbReference type="EMBL" id="RIA97814.1"/>
    </source>
</evidence>
<feature type="region of interest" description="Disordered" evidence="8">
    <location>
        <begin position="1"/>
        <end position="146"/>
    </location>
</feature>
<keyword evidence="7" id="KW-0648">Protein biosynthesis</keyword>
<dbReference type="GO" id="GO:0003729">
    <property type="term" value="F:mRNA binding"/>
    <property type="evidence" value="ECO:0007669"/>
    <property type="project" value="TreeGrafter"/>
</dbReference>
<evidence type="ECO:0000259" key="9">
    <source>
        <dbReference type="PROSITE" id="PS51366"/>
    </source>
</evidence>